<protein>
    <submittedName>
        <fullName evidence="3">Glutathione S-transferase family protein</fullName>
    </submittedName>
</protein>
<dbReference type="SUPFAM" id="SSF52833">
    <property type="entry name" value="Thioredoxin-like"/>
    <property type="match status" value="1"/>
</dbReference>
<dbReference type="InterPro" id="IPR036282">
    <property type="entry name" value="Glutathione-S-Trfase_C_sf"/>
</dbReference>
<dbReference type="SFLD" id="SFLDS00019">
    <property type="entry name" value="Glutathione_Transferase_(cytos"/>
    <property type="match status" value="1"/>
</dbReference>
<sequence length="218" mass="24607">MITVYGYSSSGNCHKLRLLLTQLKREFKWVEVDSTAGETRTAEYLAKNPNGKVPILERDDIEGDDGRIMTESNAILCWLAEGTPYWSGDAWQRAQALSWLFFEQYSHEPYVAVARFIRGWTPLDSPRRADLPQLRERGQQALAVMEQHLKVHPWFTGDAYGIADIALFAYTDVADEGGFDLAPYPAVRDWLARVRKTPGFIAMPSPPVEAASRMALPD</sequence>
<dbReference type="Gene3D" id="1.20.1050.10">
    <property type="match status" value="1"/>
</dbReference>
<dbReference type="SFLD" id="SFLDG00358">
    <property type="entry name" value="Main_(cytGST)"/>
    <property type="match status" value="1"/>
</dbReference>
<dbReference type="Gene3D" id="3.40.30.10">
    <property type="entry name" value="Glutaredoxin"/>
    <property type="match status" value="1"/>
</dbReference>
<gene>
    <name evidence="3" type="ORF">ACFOLC_12225</name>
</gene>
<feature type="domain" description="GST C-terminal" evidence="2">
    <location>
        <begin position="89"/>
        <end position="218"/>
    </location>
</feature>
<dbReference type="PROSITE" id="PS50405">
    <property type="entry name" value="GST_CTER"/>
    <property type="match status" value="1"/>
</dbReference>
<dbReference type="InterPro" id="IPR004045">
    <property type="entry name" value="Glutathione_S-Trfase_N"/>
</dbReference>
<dbReference type="CDD" id="cd03056">
    <property type="entry name" value="GST_N_4"/>
    <property type="match status" value="1"/>
</dbReference>
<dbReference type="SFLD" id="SFLDG01151">
    <property type="entry name" value="Main.2:_Nu-like"/>
    <property type="match status" value="1"/>
</dbReference>
<dbReference type="Pfam" id="PF00043">
    <property type="entry name" value="GST_C"/>
    <property type="match status" value="1"/>
</dbReference>
<proteinExistence type="predicted"/>
<dbReference type="SUPFAM" id="SSF47616">
    <property type="entry name" value="GST C-terminal domain-like"/>
    <property type="match status" value="1"/>
</dbReference>
<keyword evidence="4" id="KW-1185">Reference proteome</keyword>
<dbReference type="InterPro" id="IPR036249">
    <property type="entry name" value="Thioredoxin-like_sf"/>
</dbReference>
<dbReference type="PANTHER" id="PTHR44051:SF2">
    <property type="entry name" value="HYPOTHETICAL GLUTATHIONE S-TRANSFERASE LIKE PROTEIN"/>
    <property type="match status" value="1"/>
</dbReference>
<dbReference type="PROSITE" id="PS50404">
    <property type="entry name" value="GST_NTER"/>
    <property type="match status" value="1"/>
</dbReference>
<dbReference type="Proteomes" id="UP001595740">
    <property type="component" value="Unassembled WGS sequence"/>
</dbReference>
<dbReference type="InterPro" id="IPR004046">
    <property type="entry name" value="GST_C"/>
</dbReference>
<comment type="caution">
    <text evidence="3">The sequence shown here is derived from an EMBL/GenBank/DDBJ whole genome shotgun (WGS) entry which is preliminary data.</text>
</comment>
<evidence type="ECO:0000313" key="3">
    <source>
        <dbReference type="EMBL" id="MFC3551774.1"/>
    </source>
</evidence>
<organism evidence="3 4">
    <name type="scientific">Lysobacter cavernae</name>
    <dbReference type="NCBI Taxonomy" id="1685901"/>
    <lineage>
        <taxon>Bacteria</taxon>
        <taxon>Pseudomonadati</taxon>
        <taxon>Pseudomonadota</taxon>
        <taxon>Gammaproteobacteria</taxon>
        <taxon>Lysobacterales</taxon>
        <taxon>Lysobacteraceae</taxon>
        <taxon>Lysobacter</taxon>
    </lineage>
</organism>
<dbReference type="PANTHER" id="PTHR44051">
    <property type="entry name" value="GLUTATHIONE S-TRANSFERASE-RELATED"/>
    <property type="match status" value="1"/>
</dbReference>
<name>A0ABV7RQ74_9GAMM</name>
<evidence type="ECO:0000313" key="4">
    <source>
        <dbReference type="Proteomes" id="UP001595740"/>
    </source>
</evidence>
<reference evidence="4" key="1">
    <citation type="journal article" date="2019" name="Int. J. Syst. Evol. Microbiol.">
        <title>The Global Catalogue of Microorganisms (GCM) 10K type strain sequencing project: providing services to taxonomists for standard genome sequencing and annotation.</title>
        <authorList>
            <consortium name="The Broad Institute Genomics Platform"/>
            <consortium name="The Broad Institute Genome Sequencing Center for Infectious Disease"/>
            <person name="Wu L."/>
            <person name="Ma J."/>
        </authorList>
    </citation>
    <scope>NUCLEOTIDE SEQUENCE [LARGE SCALE GENOMIC DNA]</scope>
    <source>
        <strain evidence="4">KCTC 42875</strain>
    </source>
</reference>
<feature type="domain" description="GST N-terminal" evidence="1">
    <location>
        <begin position="1"/>
        <end position="87"/>
    </location>
</feature>
<dbReference type="Pfam" id="PF13409">
    <property type="entry name" value="GST_N_2"/>
    <property type="match status" value="1"/>
</dbReference>
<evidence type="ECO:0000259" key="2">
    <source>
        <dbReference type="PROSITE" id="PS50405"/>
    </source>
</evidence>
<evidence type="ECO:0000259" key="1">
    <source>
        <dbReference type="PROSITE" id="PS50404"/>
    </source>
</evidence>
<dbReference type="InterPro" id="IPR010987">
    <property type="entry name" value="Glutathione-S-Trfase_C-like"/>
</dbReference>
<accession>A0ABV7RQ74</accession>
<dbReference type="EMBL" id="JBHRXK010000005">
    <property type="protein sequence ID" value="MFC3551774.1"/>
    <property type="molecule type" value="Genomic_DNA"/>
</dbReference>
<dbReference type="InterPro" id="IPR040079">
    <property type="entry name" value="Glutathione_S-Trfase"/>
</dbReference>
<dbReference type="RefSeq" id="WP_386759537.1">
    <property type="nucleotide sequence ID" value="NZ_JBHRXK010000005.1"/>
</dbReference>